<evidence type="ECO:0000313" key="4">
    <source>
        <dbReference type="Proteomes" id="UP001501343"/>
    </source>
</evidence>
<protein>
    <recommendedName>
        <fullName evidence="2">D-alanyl-D-alanine carboxypeptidase-like core domain-containing protein</fullName>
    </recommendedName>
</protein>
<dbReference type="EMBL" id="BAAAOF010000002">
    <property type="protein sequence ID" value="GAA1918521.1"/>
    <property type="molecule type" value="Genomic_DNA"/>
</dbReference>
<evidence type="ECO:0000313" key="3">
    <source>
        <dbReference type="EMBL" id="GAA1918521.1"/>
    </source>
</evidence>
<gene>
    <name evidence="3" type="ORF">GCM10009775_08860</name>
</gene>
<name>A0ABN2PEV3_9MICO</name>
<dbReference type="Pfam" id="PF02557">
    <property type="entry name" value="VanY"/>
    <property type="match status" value="1"/>
</dbReference>
<dbReference type="SUPFAM" id="SSF55166">
    <property type="entry name" value="Hedgehog/DD-peptidase"/>
    <property type="match status" value="1"/>
</dbReference>
<feature type="region of interest" description="Disordered" evidence="1">
    <location>
        <begin position="33"/>
        <end position="65"/>
    </location>
</feature>
<dbReference type="InterPro" id="IPR003709">
    <property type="entry name" value="VanY-like_core_dom"/>
</dbReference>
<comment type="caution">
    <text evidence="3">The sequence shown here is derived from an EMBL/GenBank/DDBJ whole genome shotgun (WGS) entry which is preliminary data.</text>
</comment>
<evidence type="ECO:0000259" key="2">
    <source>
        <dbReference type="Pfam" id="PF02557"/>
    </source>
</evidence>
<dbReference type="InterPro" id="IPR052179">
    <property type="entry name" value="DD-CPase-like"/>
</dbReference>
<organism evidence="3 4">
    <name type="scientific">Microbacterium aoyamense</name>
    <dbReference type="NCBI Taxonomy" id="344166"/>
    <lineage>
        <taxon>Bacteria</taxon>
        <taxon>Bacillati</taxon>
        <taxon>Actinomycetota</taxon>
        <taxon>Actinomycetes</taxon>
        <taxon>Micrococcales</taxon>
        <taxon>Microbacteriaceae</taxon>
        <taxon>Microbacterium</taxon>
    </lineage>
</organism>
<dbReference type="Gene3D" id="3.30.1380.10">
    <property type="match status" value="1"/>
</dbReference>
<proteinExistence type="predicted"/>
<feature type="region of interest" description="Disordered" evidence="1">
    <location>
        <begin position="184"/>
        <end position="203"/>
    </location>
</feature>
<reference evidence="3 4" key="1">
    <citation type="journal article" date="2019" name="Int. J. Syst. Evol. Microbiol.">
        <title>The Global Catalogue of Microorganisms (GCM) 10K type strain sequencing project: providing services to taxonomists for standard genome sequencing and annotation.</title>
        <authorList>
            <consortium name="The Broad Institute Genomics Platform"/>
            <consortium name="The Broad Institute Genome Sequencing Center for Infectious Disease"/>
            <person name="Wu L."/>
            <person name="Ma J."/>
        </authorList>
    </citation>
    <scope>NUCLEOTIDE SEQUENCE [LARGE SCALE GENOMIC DNA]</scope>
    <source>
        <strain evidence="3 4">JCM 14900</strain>
    </source>
</reference>
<dbReference type="Proteomes" id="UP001501343">
    <property type="component" value="Unassembled WGS sequence"/>
</dbReference>
<feature type="domain" description="D-alanyl-D-alanine carboxypeptidase-like core" evidence="2">
    <location>
        <begin position="81"/>
        <end position="177"/>
    </location>
</feature>
<sequence length="203" mass="21425">MRRTIVRRAVALSLIGVVAASIVTAVVLSQPSSSTSLERMPGTPPISEPDGTIDEADGILPSGGASVDDGHAGVTNLDGPLLSALREAARDASARGIHVSITSGWRSAEYQDRLLSEAVAQYGSREEAARWVATAATSLHVSGDAVDVGSYDAMDWLAEHGAAYGLCDVYENEPWHFELRPDAATAGCPPTYRDPTQDPRLQP</sequence>
<dbReference type="PANTHER" id="PTHR34385:SF1">
    <property type="entry name" value="PEPTIDOGLYCAN L-ALANYL-D-GLUTAMATE ENDOPEPTIDASE CWLK"/>
    <property type="match status" value="1"/>
</dbReference>
<evidence type="ECO:0000256" key="1">
    <source>
        <dbReference type="SAM" id="MobiDB-lite"/>
    </source>
</evidence>
<dbReference type="CDD" id="cd14846">
    <property type="entry name" value="Peptidase_M15_like"/>
    <property type="match status" value="1"/>
</dbReference>
<dbReference type="InterPro" id="IPR009045">
    <property type="entry name" value="Zn_M74/Hedgehog-like"/>
</dbReference>
<keyword evidence="4" id="KW-1185">Reference proteome</keyword>
<accession>A0ABN2PEV3</accession>
<dbReference type="PANTHER" id="PTHR34385">
    <property type="entry name" value="D-ALANYL-D-ALANINE CARBOXYPEPTIDASE"/>
    <property type="match status" value="1"/>
</dbReference>
<dbReference type="RefSeq" id="WP_248145839.1">
    <property type="nucleotide sequence ID" value="NZ_BAAAOF010000002.1"/>
</dbReference>